<dbReference type="NCBIfam" id="TIGR00125">
    <property type="entry name" value="cyt_tran_rel"/>
    <property type="match status" value="1"/>
</dbReference>
<dbReference type="Pfam" id="PF01467">
    <property type="entry name" value="CTP_transf_like"/>
    <property type="match status" value="1"/>
</dbReference>
<evidence type="ECO:0000313" key="3">
    <source>
        <dbReference type="Proteomes" id="UP000624325"/>
    </source>
</evidence>
<dbReference type="InterPro" id="IPR014729">
    <property type="entry name" value="Rossmann-like_a/b/a_fold"/>
</dbReference>
<evidence type="ECO:0000259" key="1">
    <source>
        <dbReference type="Pfam" id="PF01467"/>
    </source>
</evidence>
<keyword evidence="3" id="KW-1185">Reference proteome</keyword>
<dbReference type="InterPro" id="IPR004821">
    <property type="entry name" value="Cyt_trans-like"/>
</dbReference>
<reference evidence="2 3" key="1">
    <citation type="submission" date="2021-01" db="EMBL/GenBank/DDBJ databases">
        <title>Whole genome shotgun sequence of Asanoa iriomotensis NBRC 100142.</title>
        <authorList>
            <person name="Komaki H."/>
            <person name="Tamura T."/>
        </authorList>
    </citation>
    <scope>NUCLEOTIDE SEQUENCE [LARGE SCALE GENOMIC DNA]</scope>
    <source>
        <strain evidence="2 3">NBRC 100142</strain>
    </source>
</reference>
<proteinExistence type="predicted"/>
<comment type="caution">
    <text evidence="2">The sequence shown here is derived from an EMBL/GenBank/DDBJ whole genome shotgun (WGS) entry which is preliminary data.</text>
</comment>
<evidence type="ECO:0000313" key="2">
    <source>
        <dbReference type="EMBL" id="GIF57801.1"/>
    </source>
</evidence>
<protein>
    <recommendedName>
        <fullName evidence="1">Cytidyltransferase-like domain-containing protein</fullName>
    </recommendedName>
</protein>
<sequence>MIDGADQPVAVWIGRMHPYHLGHFRILERSLQVLPTEHLVAFVCTEFGSASHGPFDVFAPNERRTMLSLILAAEGLASRVDSVFVPKFDEPRWGLLRPFLPRRTVRCTSNKDASDLRRVEVWKRLGWETALIDVSDLEVVTSTELRGSLGAGAGWKRFLHPATHDFFADIDGPSRMVPPPGRIR</sequence>
<feature type="domain" description="Cytidyltransferase-like" evidence="1">
    <location>
        <begin position="13"/>
        <end position="72"/>
    </location>
</feature>
<dbReference type="EMBL" id="BONC01000026">
    <property type="protein sequence ID" value="GIF57801.1"/>
    <property type="molecule type" value="Genomic_DNA"/>
</dbReference>
<gene>
    <name evidence="2" type="ORF">Air01nite_38960</name>
</gene>
<accession>A0ABQ4C4T5</accession>
<dbReference type="Proteomes" id="UP000624325">
    <property type="component" value="Unassembled WGS sequence"/>
</dbReference>
<dbReference type="Gene3D" id="3.40.50.620">
    <property type="entry name" value="HUPs"/>
    <property type="match status" value="1"/>
</dbReference>
<name>A0ABQ4C4T5_9ACTN</name>
<dbReference type="SUPFAM" id="SSF52374">
    <property type="entry name" value="Nucleotidylyl transferase"/>
    <property type="match status" value="1"/>
</dbReference>
<organism evidence="2 3">
    <name type="scientific">Asanoa iriomotensis</name>
    <dbReference type="NCBI Taxonomy" id="234613"/>
    <lineage>
        <taxon>Bacteria</taxon>
        <taxon>Bacillati</taxon>
        <taxon>Actinomycetota</taxon>
        <taxon>Actinomycetes</taxon>
        <taxon>Micromonosporales</taxon>
        <taxon>Micromonosporaceae</taxon>
        <taxon>Asanoa</taxon>
    </lineage>
</organism>